<proteinExistence type="predicted"/>
<dbReference type="PANTHER" id="PTHR45586:SF1">
    <property type="entry name" value="LIPOPOLYSACCHARIDE ASSEMBLY PROTEIN B"/>
    <property type="match status" value="1"/>
</dbReference>
<evidence type="ECO:0000313" key="5">
    <source>
        <dbReference type="EMBL" id="HDM89820.1"/>
    </source>
</evidence>
<dbReference type="Pfam" id="PF13432">
    <property type="entry name" value="TPR_16"/>
    <property type="match status" value="1"/>
</dbReference>
<dbReference type="Pfam" id="PF13174">
    <property type="entry name" value="TPR_6"/>
    <property type="match status" value="1"/>
</dbReference>
<sequence>MKRSTMRGKVTKEELRKDPILEFITKVMNYVVRNREKVLWGVVIIIAAFVAGYFFFSSGSGAPPQVKLSYIQAVSLYMSGDTTNSVEIFRNLAQTASSKIEGKRSLYYLGDFYLRQGNIEEAERYYQRFLKSKPHDPLLESGAYAALGSIALSKGDPQKALQDYLRAEELAPFESQKALYLYKAALAAEAAGDYKKALDFLEEFEQKYKDHPLYGDVRGEMKFIKGAVSAR</sequence>
<organism evidence="5">
    <name type="scientific">candidate division WOR-3 bacterium</name>
    <dbReference type="NCBI Taxonomy" id="2052148"/>
    <lineage>
        <taxon>Bacteria</taxon>
        <taxon>Bacteria division WOR-3</taxon>
    </lineage>
</organism>
<dbReference type="Gene3D" id="1.25.40.10">
    <property type="entry name" value="Tetratricopeptide repeat domain"/>
    <property type="match status" value="2"/>
</dbReference>
<evidence type="ECO:0000256" key="4">
    <source>
        <dbReference type="SAM" id="Phobius"/>
    </source>
</evidence>
<feature type="repeat" description="TPR" evidence="3">
    <location>
        <begin position="141"/>
        <end position="174"/>
    </location>
</feature>
<dbReference type="PROSITE" id="PS50005">
    <property type="entry name" value="TPR"/>
    <property type="match status" value="2"/>
</dbReference>
<dbReference type="SUPFAM" id="SSF48452">
    <property type="entry name" value="TPR-like"/>
    <property type="match status" value="1"/>
</dbReference>
<keyword evidence="2 3" id="KW-0802">TPR repeat</keyword>
<keyword evidence="4" id="KW-1133">Transmembrane helix</keyword>
<evidence type="ECO:0000256" key="2">
    <source>
        <dbReference type="ARBA" id="ARBA00022803"/>
    </source>
</evidence>
<name>A0A7C1BF06_UNCW3</name>
<gene>
    <name evidence="5" type="ORF">ENG67_01250</name>
</gene>
<dbReference type="InterPro" id="IPR011990">
    <property type="entry name" value="TPR-like_helical_dom_sf"/>
</dbReference>
<keyword evidence="4" id="KW-0472">Membrane</keyword>
<dbReference type="InterPro" id="IPR051012">
    <property type="entry name" value="CellSynth/LPSAsmb/PSIAsmb"/>
</dbReference>
<comment type="caution">
    <text evidence="5">The sequence shown here is derived from an EMBL/GenBank/DDBJ whole genome shotgun (WGS) entry which is preliminary data.</text>
</comment>
<dbReference type="EMBL" id="DRBW01000046">
    <property type="protein sequence ID" value="HDM89820.1"/>
    <property type="molecule type" value="Genomic_DNA"/>
</dbReference>
<dbReference type="PANTHER" id="PTHR45586">
    <property type="entry name" value="TPR REPEAT-CONTAINING PROTEIN PA4667"/>
    <property type="match status" value="1"/>
</dbReference>
<protein>
    <submittedName>
        <fullName evidence="5">Tetratricopeptide repeat protein</fullName>
    </submittedName>
</protein>
<keyword evidence="4" id="KW-0812">Transmembrane</keyword>
<keyword evidence="1" id="KW-0677">Repeat</keyword>
<feature type="repeat" description="TPR" evidence="3">
    <location>
        <begin position="103"/>
        <end position="136"/>
    </location>
</feature>
<dbReference type="AlphaFoldDB" id="A0A7C1BF06"/>
<dbReference type="SMART" id="SM00028">
    <property type="entry name" value="TPR"/>
    <property type="match status" value="3"/>
</dbReference>
<dbReference type="Proteomes" id="UP000885931">
    <property type="component" value="Unassembled WGS sequence"/>
</dbReference>
<evidence type="ECO:0000256" key="3">
    <source>
        <dbReference type="PROSITE-ProRule" id="PRU00339"/>
    </source>
</evidence>
<evidence type="ECO:0000256" key="1">
    <source>
        <dbReference type="ARBA" id="ARBA00022737"/>
    </source>
</evidence>
<accession>A0A7C1BF06</accession>
<reference evidence="5" key="1">
    <citation type="journal article" date="2020" name="mSystems">
        <title>Genome- and Community-Level Interaction Insights into Carbon Utilization and Element Cycling Functions of Hydrothermarchaeota in Hydrothermal Sediment.</title>
        <authorList>
            <person name="Zhou Z."/>
            <person name="Liu Y."/>
            <person name="Xu W."/>
            <person name="Pan J."/>
            <person name="Luo Z.H."/>
            <person name="Li M."/>
        </authorList>
    </citation>
    <scope>NUCLEOTIDE SEQUENCE [LARGE SCALE GENOMIC DNA]</scope>
    <source>
        <strain evidence="5">HyVt-237</strain>
    </source>
</reference>
<dbReference type="InterPro" id="IPR019734">
    <property type="entry name" value="TPR_rpt"/>
</dbReference>
<feature type="transmembrane region" description="Helical" evidence="4">
    <location>
        <begin position="38"/>
        <end position="56"/>
    </location>
</feature>